<name>A0A9P4JUW7_9PLEO</name>
<feature type="compositionally biased region" description="Basic and acidic residues" evidence="1">
    <location>
        <begin position="482"/>
        <end position="493"/>
    </location>
</feature>
<keyword evidence="2" id="KW-0812">Transmembrane</keyword>
<feature type="transmembrane region" description="Helical" evidence="2">
    <location>
        <begin position="175"/>
        <end position="196"/>
    </location>
</feature>
<dbReference type="EMBL" id="ML993868">
    <property type="protein sequence ID" value="KAF2204791.1"/>
    <property type="molecule type" value="Genomic_DNA"/>
</dbReference>
<comment type="caution">
    <text evidence="3">The sequence shown here is derived from an EMBL/GenBank/DDBJ whole genome shotgun (WGS) entry which is preliminary data.</text>
</comment>
<evidence type="ECO:0000313" key="3">
    <source>
        <dbReference type="EMBL" id="KAF2204791.1"/>
    </source>
</evidence>
<evidence type="ECO:0000313" key="4">
    <source>
        <dbReference type="Proteomes" id="UP000799536"/>
    </source>
</evidence>
<dbReference type="AlphaFoldDB" id="A0A9P4JUW7"/>
<dbReference type="PANTHER" id="PTHR38694:SF1">
    <property type="entry name" value="PEROXIN DOMAIN-CONTAINING PROTEIN"/>
    <property type="match status" value="1"/>
</dbReference>
<evidence type="ECO:0000256" key="1">
    <source>
        <dbReference type="SAM" id="MobiDB-lite"/>
    </source>
</evidence>
<keyword evidence="2" id="KW-0472">Membrane</keyword>
<protein>
    <submittedName>
        <fullName evidence="3">Uncharacterized protein</fullName>
    </submittedName>
</protein>
<dbReference type="OrthoDB" id="1708389at2759"/>
<feature type="compositionally biased region" description="Basic and acidic residues" evidence="1">
    <location>
        <begin position="438"/>
        <end position="449"/>
    </location>
</feature>
<dbReference type="InterPro" id="IPR021709">
    <property type="entry name" value="DUF3292"/>
</dbReference>
<organism evidence="3 4">
    <name type="scientific">Delitschia confertaspora ATCC 74209</name>
    <dbReference type="NCBI Taxonomy" id="1513339"/>
    <lineage>
        <taxon>Eukaryota</taxon>
        <taxon>Fungi</taxon>
        <taxon>Dikarya</taxon>
        <taxon>Ascomycota</taxon>
        <taxon>Pezizomycotina</taxon>
        <taxon>Dothideomycetes</taxon>
        <taxon>Pleosporomycetidae</taxon>
        <taxon>Pleosporales</taxon>
        <taxon>Delitschiaceae</taxon>
        <taxon>Delitschia</taxon>
    </lineage>
</organism>
<feature type="region of interest" description="Disordered" evidence="1">
    <location>
        <begin position="429"/>
        <end position="449"/>
    </location>
</feature>
<gene>
    <name evidence="3" type="ORF">GQ43DRAFT_437575</name>
</gene>
<dbReference type="Proteomes" id="UP000799536">
    <property type="component" value="Unassembled WGS sequence"/>
</dbReference>
<feature type="region of interest" description="Disordered" evidence="1">
    <location>
        <begin position="222"/>
        <end position="243"/>
    </location>
</feature>
<accession>A0A9P4JUW7</accession>
<feature type="region of interest" description="Disordered" evidence="1">
    <location>
        <begin position="476"/>
        <end position="496"/>
    </location>
</feature>
<dbReference type="Pfam" id="PF11696">
    <property type="entry name" value="DUF3292"/>
    <property type="match status" value="1"/>
</dbReference>
<evidence type="ECO:0000256" key="2">
    <source>
        <dbReference type="SAM" id="Phobius"/>
    </source>
</evidence>
<keyword evidence="2" id="KW-1133">Transmembrane helix</keyword>
<proteinExistence type="predicted"/>
<feature type="region of interest" description="Disordered" evidence="1">
    <location>
        <begin position="263"/>
        <end position="298"/>
    </location>
</feature>
<dbReference type="PANTHER" id="PTHR38694">
    <property type="entry name" value="CONSERVED EXPRESSED PROTEIN"/>
    <property type="match status" value="1"/>
</dbReference>
<keyword evidence="4" id="KW-1185">Reference proteome</keyword>
<sequence length="670" mass="73666">MSAAGVVYKDLVSAEAEQEYREIPREQVTQNIGTAQTLHEKPTDSHALAVENHADKGFAQLNNMNEVVDLGWNEPKGNVESPLVGGLHNEDLWVLVRRFNQQMYHVKETPIPPPGGLDLNIADEEEFSPDKLRSNMERLYMTIGIGVMGFVKHMARLRSWRETKRTGWFCTAYFVAWAFDLLVPLVSITLITLIVYPASRPVLFPPAPMALVDKSSGGVQKPIAGTLGSKDSATGAPENHKGEAVEAEASNFVNGLSSIAFSSATGKHPQGEPDSDEASPQEGKVNALGRTPPNKTDKTRIPVETVMWQKVGPVMHAIADITDAWERFANALSPTSPFDRNFSQWRLVSLVAPMLLLSTFVTSYMFVKGVTFGIGFGFFGDPILQRGFALLNEKVPNWQKYLELRNTLLKGVPTNAQLTITLLRIGEANKAPLPPPPKLREPPPEKPDAVTEMEMRAHAGENGPLEATHEEVNAAVADDPTEQYKENDEDKTSKHGKKTNKLLGFFKGTAKGAVETARGTDKLRAELGSKHAKEREGVVINPTDDLKSGPVEFKARYNGKKGHVYITTSATIPCVAFSTDSTIEKVGTAGRTDLSPIWSIPVGDIRELKKIGGYGWKAKFVVSWALDKEVADGLEITTKTGEHHKVTALPMRDELFNRLISMGGQKWESW</sequence>
<reference evidence="3" key="1">
    <citation type="journal article" date="2020" name="Stud. Mycol.">
        <title>101 Dothideomycetes genomes: a test case for predicting lifestyles and emergence of pathogens.</title>
        <authorList>
            <person name="Haridas S."/>
            <person name="Albert R."/>
            <person name="Binder M."/>
            <person name="Bloem J."/>
            <person name="Labutti K."/>
            <person name="Salamov A."/>
            <person name="Andreopoulos B."/>
            <person name="Baker S."/>
            <person name="Barry K."/>
            <person name="Bills G."/>
            <person name="Bluhm B."/>
            <person name="Cannon C."/>
            <person name="Castanera R."/>
            <person name="Culley D."/>
            <person name="Daum C."/>
            <person name="Ezra D."/>
            <person name="Gonzalez J."/>
            <person name="Henrissat B."/>
            <person name="Kuo A."/>
            <person name="Liang C."/>
            <person name="Lipzen A."/>
            <person name="Lutzoni F."/>
            <person name="Magnuson J."/>
            <person name="Mondo S."/>
            <person name="Nolan M."/>
            <person name="Ohm R."/>
            <person name="Pangilinan J."/>
            <person name="Park H.-J."/>
            <person name="Ramirez L."/>
            <person name="Alfaro M."/>
            <person name="Sun H."/>
            <person name="Tritt A."/>
            <person name="Yoshinaga Y."/>
            <person name="Zwiers L.-H."/>
            <person name="Turgeon B."/>
            <person name="Goodwin S."/>
            <person name="Spatafora J."/>
            <person name="Crous P."/>
            <person name="Grigoriev I."/>
        </authorList>
    </citation>
    <scope>NUCLEOTIDE SEQUENCE</scope>
    <source>
        <strain evidence="3">ATCC 74209</strain>
    </source>
</reference>